<dbReference type="PROSITE" id="PS50188">
    <property type="entry name" value="B302_SPRY"/>
    <property type="match status" value="1"/>
</dbReference>
<keyword evidence="3 6" id="KW-0863">Zinc-finger</keyword>
<evidence type="ECO:0000313" key="11">
    <source>
        <dbReference type="Ensembl" id="ENSACLP00000039723.2"/>
    </source>
</evidence>
<evidence type="ECO:0000256" key="2">
    <source>
        <dbReference type="ARBA" id="ARBA00022723"/>
    </source>
</evidence>
<keyword evidence="1" id="KW-0399">Innate immunity</keyword>
<dbReference type="SMART" id="SM00184">
    <property type="entry name" value="RING"/>
    <property type="match status" value="1"/>
</dbReference>
<evidence type="ECO:0000313" key="12">
    <source>
        <dbReference type="Proteomes" id="UP000265100"/>
    </source>
</evidence>
<keyword evidence="2" id="KW-0479">Metal-binding</keyword>
<dbReference type="Gene3D" id="3.30.40.10">
    <property type="entry name" value="Zinc/RING finger domain, C3HC4 (zinc finger)"/>
    <property type="match status" value="1"/>
</dbReference>
<feature type="domain" description="RING-type" evidence="9">
    <location>
        <begin position="17"/>
        <end position="60"/>
    </location>
</feature>
<dbReference type="InterPro" id="IPR051051">
    <property type="entry name" value="E3_ubiq-ligase_TRIM/RNF"/>
</dbReference>
<dbReference type="AlphaFoldDB" id="A0A3P8RCT0"/>
<evidence type="ECO:0000256" key="4">
    <source>
        <dbReference type="ARBA" id="ARBA00022833"/>
    </source>
</evidence>
<dbReference type="InterPro" id="IPR003877">
    <property type="entry name" value="SPRY_dom"/>
</dbReference>
<accession>A0A3P8RCT0</accession>
<keyword evidence="5" id="KW-0391">Immunity</keyword>
<dbReference type="Pfam" id="PF25600">
    <property type="entry name" value="TRIM_CC"/>
    <property type="match status" value="1"/>
</dbReference>
<dbReference type="PANTHER" id="PTHR25465:SF5">
    <property type="entry name" value="E3 UBIQUITIN_ISG15 LIGASE TRIM25-RELATED"/>
    <property type="match status" value="1"/>
</dbReference>
<keyword evidence="12" id="KW-1185">Reference proteome</keyword>
<dbReference type="InterPro" id="IPR058030">
    <property type="entry name" value="TRIM8/14/16/25/29/45/65_CC"/>
</dbReference>
<feature type="coiled-coil region" evidence="7">
    <location>
        <begin position="143"/>
        <end position="177"/>
    </location>
</feature>
<dbReference type="Ensembl" id="ENSACLT00000040663.2">
    <property type="protein sequence ID" value="ENSACLP00000039723.2"/>
    <property type="gene ID" value="ENSACLG00000026782.2"/>
</dbReference>
<evidence type="ECO:0000259" key="10">
    <source>
        <dbReference type="PROSITE" id="PS50188"/>
    </source>
</evidence>
<dbReference type="GO" id="GO:0045087">
    <property type="term" value="P:innate immune response"/>
    <property type="evidence" value="ECO:0007669"/>
    <property type="project" value="UniProtKB-KW"/>
</dbReference>
<dbReference type="Pfam" id="PF15227">
    <property type="entry name" value="zf-C3HC4_4"/>
    <property type="match status" value="1"/>
</dbReference>
<dbReference type="PROSITE" id="PS00518">
    <property type="entry name" value="ZF_RING_1"/>
    <property type="match status" value="1"/>
</dbReference>
<dbReference type="InterPro" id="IPR001870">
    <property type="entry name" value="B30.2/SPRY"/>
</dbReference>
<evidence type="ECO:0000256" key="1">
    <source>
        <dbReference type="ARBA" id="ARBA00022588"/>
    </source>
</evidence>
<dbReference type="InterPro" id="IPR001841">
    <property type="entry name" value="Znf_RING"/>
</dbReference>
<evidence type="ECO:0000256" key="6">
    <source>
        <dbReference type="PROSITE-ProRule" id="PRU00175"/>
    </source>
</evidence>
<dbReference type="SUPFAM" id="SSF57850">
    <property type="entry name" value="RING/U-box"/>
    <property type="match status" value="1"/>
</dbReference>
<dbReference type="GO" id="GO:0008270">
    <property type="term" value="F:zinc ion binding"/>
    <property type="evidence" value="ECO:0007669"/>
    <property type="project" value="UniProtKB-KW"/>
</dbReference>
<reference evidence="12" key="2">
    <citation type="submission" date="2023-03" db="EMBL/GenBank/DDBJ databases">
        <authorList>
            <consortium name="Wellcome Sanger Institute Data Sharing"/>
        </authorList>
    </citation>
    <scope>NUCLEOTIDE SEQUENCE [LARGE SCALE GENOMIC DNA]</scope>
</reference>
<keyword evidence="7" id="KW-0175">Coiled coil</keyword>
<proteinExistence type="predicted"/>
<evidence type="ECO:0000256" key="5">
    <source>
        <dbReference type="ARBA" id="ARBA00022859"/>
    </source>
</evidence>
<protein>
    <submittedName>
        <fullName evidence="11">Uncharacterized protein</fullName>
    </submittedName>
</protein>
<evidence type="ECO:0000259" key="9">
    <source>
        <dbReference type="PROSITE" id="PS50089"/>
    </source>
</evidence>
<dbReference type="OMA" id="WALECNC"/>
<dbReference type="Pfam" id="PF00622">
    <property type="entry name" value="SPRY"/>
    <property type="match status" value="1"/>
</dbReference>
<dbReference type="InterPro" id="IPR013320">
    <property type="entry name" value="ConA-like_dom_sf"/>
</dbReference>
<evidence type="ECO:0000256" key="3">
    <source>
        <dbReference type="ARBA" id="ARBA00022771"/>
    </source>
</evidence>
<reference evidence="11" key="3">
    <citation type="submission" date="2025-08" db="UniProtKB">
        <authorList>
            <consortium name="Ensembl"/>
        </authorList>
    </citation>
    <scope>IDENTIFICATION</scope>
</reference>
<dbReference type="Gene3D" id="2.60.120.920">
    <property type="match status" value="1"/>
</dbReference>
<feature type="domain" description="B30.2/SPRY" evidence="10">
    <location>
        <begin position="195"/>
        <end position="392"/>
    </location>
</feature>
<evidence type="ECO:0000256" key="8">
    <source>
        <dbReference type="SAM" id="Phobius"/>
    </source>
</evidence>
<dbReference type="STRING" id="8154.ENSACLP00000039723"/>
<keyword evidence="4" id="KW-0862">Zinc</keyword>
<organism evidence="11 12">
    <name type="scientific">Astatotilapia calliptera</name>
    <name type="common">Eastern happy</name>
    <name type="synonym">Chromis callipterus</name>
    <dbReference type="NCBI Taxonomy" id="8154"/>
    <lineage>
        <taxon>Eukaryota</taxon>
        <taxon>Metazoa</taxon>
        <taxon>Chordata</taxon>
        <taxon>Craniata</taxon>
        <taxon>Vertebrata</taxon>
        <taxon>Euteleostomi</taxon>
        <taxon>Actinopterygii</taxon>
        <taxon>Neopterygii</taxon>
        <taxon>Teleostei</taxon>
        <taxon>Neoteleostei</taxon>
        <taxon>Acanthomorphata</taxon>
        <taxon>Ovalentaria</taxon>
        <taxon>Cichlomorphae</taxon>
        <taxon>Cichliformes</taxon>
        <taxon>Cichlidae</taxon>
        <taxon>African cichlids</taxon>
        <taxon>Pseudocrenilabrinae</taxon>
        <taxon>Haplochromini</taxon>
        <taxon>Astatotilapia</taxon>
    </lineage>
</organism>
<dbReference type="InterPro" id="IPR017907">
    <property type="entry name" value="Znf_RING_CS"/>
</dbReference>
<dbReference type="PROSITE" id="PS50089">
    <property type="entry name" value="ZF_RING_2"/>
    <property type="match status" value="1"/>
</dbReference>
<sequence>VALLLSNGVLLDKKTCCLICLDLLKDPVTVSCGHSYCTNCINSHWDKEDRNATYSCPKCRKSFTARPDLAANTTLEELVEDRQKIKQRIETRQKDVKLLKLEVEKINLSADKALKESRSVFDQLTQQIKKRSFDVMYRIRSLQKAEQNRIKELQQELEQEITDLKRKDAELEELSHTEDHNQFLHRLPSFTHPPTELPRTKILPLSFFGEVTAAVSKLRAKVQDILRDTWVDVSPVVDVNPQTEPKTRADFLKYSFQITNQSLTGRRYWEVEWCRKRVTVALAYKDISREGSMNECAFGFNDKSWALECNCSSSYKFIHNSVKTAVSGPWTSRLGVYLDHSAGVLAFYSVSESMTLLHRVQTAFNQPLYAGLWFILLPYFPPLLMTLLPAASC</sequence>
<feature type="transmembrane region" description="Helical" evidence="8">
    <location>
        <begin position="368"/>
        <end position="388"/>
    </location>
</feature>
<dbReference type="Proteomes" id="UP000265100">
    <property type="component" value="Chromosome 18"/>
</dbReference>
<keyword evidence="8" id="KW-1133">Transmembrane helix</keyword>
<name>A0A3P8RCT0_ASTCA</name>
<keyword evidence="8" id="KW-0472">Membrane</keyword>
<reference evidence="11" key="4">
    <citation type="submission" date="2025-09" db="UniProtKB">
        <authorList>
            <consortium name="Ensembl"/>
        </authorList>
    </citation>
    <scope>IDENTIFICATION</scope>
</reference>
<reference evidence="11 12" key="1">
    <citation type="submission" date="2018-05" db="EMBL/GenBank/DDBJ databases">
        <authorList>
            <person name="Datahose"/>
        </authorList>
    </citation>
    <scope>NUCLEOTIDE SEQUENCE</scope>
</reference>
<evidence type="ECO:0000256" key="7">
    <source>
        <dbReference type="SAM" id="Coils"/>
    </source>
</evidence>
<dbReference type="InterPro" id="IPR013083">
    <property type="entry name" value="Znf_RING/FYVE/PHD"/>
</dbReference>
<dbReference type="SUPFAM" id="SSF49899">
    <property type="entry name" value="Concanavalin A-like lectins/glucanases"/>
    <property type="match status" value="1"/>
</dbReference>
<dbReference type="InterPro" id="IPR043136">
    <property type="entry name" value="B30.2/SPRY_sf"/>
</dbReference>
<keyword evidence="8" id="KW-0812">Transmembrane</keyword>
<dbReference type="PANTHER" id="PTHR25465">
    <property type="entry name" value="B-BOX DOMAIN CONTAINING"/>
    <property type="match status" value="1"/>
</dbReference>
<dbReference type="GeneTree" id="ENSGT01150000286922"/>
<dbReference type="Bgee" id="ENSACLG00000026782">
    <property type="expression patterns" value="Expressed in ovary and 2 other cell types or tissues"/>
</dbReference>